<dbReference type="InterPro" id="IPR000524">
    <property type="entry name" value="Tscrpt_reg_HTH_GntR"/>
</dbReference>
<dbReference type="SMART" id="SM00866">
    <property type="entry name" value="UTRA"/>
    <property type="match status" value="1"/>
</dbReference>
<dbReference type="InterPro" id="IPR011663">
    <property type="entry name" value="UTRA"/>
</dbReference>
<keyword evidence="3" id="KW-0804">Transcription</keyword>
<dbReference type="PROSITE" id="PS50949">
    <property type="entry name" value="HTH_GNTR"/>
    <property type="match status" value="1"/>
</dbReference>
<dbReference type="SMART" id="SM00345">
    <property type="entry name" value="HTH_GNTR"/>
    <property type="match status" value="1"/>
</dbReference>
<comment type="caution">
    <text evidence="6">The sequence shown here is derived from an EMBL/GenBank/DDBJ whole genome shotgun (WGS) entry which is preliminary data.</text>
</comment>
<evidence type="ECO:0000256" key="3">
    <source>
        <dbReference type="ARBA" id="ARBA00023163"/>
    </source>
</evidence>
<gene>
    <name evidence="6" type="ORF">yberc0001_23520</name>
</gene>
<sequence>MILLFDEVNAVAEQPAVLQLSAAMDDTPAPIYQRVKLAIIRQIRTGIWQPHQRIPSESELVTELGVSRMTINRALRELTSEGFLIRMQGVGTFVAEAKAHSALLEVHNIADEITARGHRHRSKILQLEARPATPEEAITLAIHPGHPLFYSQIVHYENDVPIQVENRCVNPNTAPDYMKQDFNLITPYSYLTQVAPLTEGEHIVEAVIPSPIERQLLQLDEHEPCLLIRRRTWYGKAIVTAAQLLYPGSRYQLYGRFTPQGTVTS</sequence>
<dbReference type="InterPro" id="IPR036390">
    <property type="entry name" value="WH_DNA-bd_sf"/>
</dbReference>
<keyword evidence="7" id="KW-1185">Reference proteome</keyword>
<reference evidence="6" key="1">
    <citation type="submission" date="2008-12" db="EMBL/GenBank/DDBJ databases">
        <title>Annotation of the Yersinia bercovieri ATCC 43970 genome.</title>
        <authorList>
            <person name="Read T.D."/>
            <person name="Akmal A."/>
            <person name="Bishop-Lilly K."/>
            <person name="Chen P.E."/>
            <person name="Cook C."/>
            <person name="Kiley M.P."/>
            <person name="Lentz S."/>
            <person name="Mateczun A."/>
            <person name="Nagarajan N."/>
            <person name="Nolan N."/>
            <person name="Osborne B.I."/>
            <person name="Pop M."/>
            <person name="Sozhamannan S."/>
            <person name="Stewart A.C."/>
            <person name="Sulakvelidze A."/>
            <person name="Thomason B."/>
            <person name="Willner K."/>
            <person name="Zwick M.E."/>
        </authorList>
    </citation>
    <scope>NUCLEOTIDE SEQUENCE [LARGE SCALE GENOMIC DNA]</scope>
    <source>
        <strain evidence="6">ATCC 43970</strain>
    </source>
</reference>
<evidence type="ECO:0000259" key="5">
    <source>
        <dbReference type="PROSITE" id="PS50949"/>
    </source>
</evidence>
<organism evidence="6 7">
    <name type="scientific">Yersinia bercovieri ATCC 43970</name>
    <dbReference type="NCBI Taxonomy" id="349968"/>
    <lineage>
        <taxon>Bacteria</taxon>
        <taxon>Pseudomonadati</taxon>
        <taxon>Pseudomonadota</taxon>
        <taxon>Gammaproteobacteria</taxon>
        <taxon>Enterobacterales</taxon>
        <taxon>Yersiniaceae</taxon>
        <taxon>Yersinia</taxon>
    </lineage>
</organism>
<dbReference type="EMBL" id="AALC02000007">
    <property type="protein sequence ID" value="EEQ07826.1"/>
    <property type="molecule type" value="Genomic_DNA"/>
</dbReference>
<dbReference type="SUPFAM" id="SSF64288">
    <property type="entry name" value="Chorismate lyase-like"/>
    <property type="match status" value="1"/>
</dbReference>
<dbReference type="InterPro" id="IPR028978">
    <property type="entry name" value="Chorismate_lyase_/UTRA_dom_sf"/>
</dbReference>
<keyword evidence="2" id="KW-0238">DNA-binding</keyword>
<dbReference type="Gene3D" id="3.40.1410.10">
    <property type="entry name" value="Chorismate lyase-like"/>
    <property type="match status" value="1"/>
</dbReference>
<feature type="domain" description="HTH gntR-type" evidence="5">
    <location>
        <begin position="29"/>
        <end position="97"/>
    </location>
</feature>
<dbReference type="InterPro" id="IPR050679">
    <property type="entry name" value="Bact_HTH_transcr_reg"/>
</dbReference>
<dbReference type="PRINTS" id="PR00035">
    <property type="entry name" value="HTHGNTR"/>
</dbReference>
<dbReference type="CDD" id="cd07377">
    <property type="entry name" value="WHTH_GntR"/>
    <property type="match status" value="1"/>
</dbReference>
<evidence type="ECO:0000256" key="2">
    <source>
        <dbReference type="ARBA" id="ARBA00023125"/>
    </source>
</evidence>
<accession>A0ABP2E8B7</accession>
<proteinExistence type="predicted"/>
<dbReference type="Proteomes" id="UP000010319">
    <property type="component" value="Unassembled WGS sequence"/>
</dbReference>
<evidence type="ECO:0000313" key="7">
    <source>
        <dbReference type="Proteomes" id="UP000010319"/>
    </source>
</evidence>
<dbReference type="Pfam" id="PF07702">
    <property type="entry name" value="UTRA"/>
    <property type="match status" value="1"/>
</dbReference>
<dbReference type="PANTHER" id="PTHR44846">
    <property type="entry name" value="MANNOSYL-D-GLYCERATE TRANSPORT/METABOLISM SYSTEM REPRESSOR MNGR-RELATED"/>
    <property type="match status" value="1"/>
</dbReference>
<evidence type="ECO:0000256" key="4">
    <source>
        <dbReference type="NCBIfam" id="TIGR02018"/>
    </source>
</evidence>
<dbReference type="NCBIfam" id="TIGR02018">
    <property type="entry name" value="his_ut_repres"/>
    <property type="match status" value="1"/>
</dbReference>
<name>A0ABP2E8B7_YERBE</name>
<protein>
    <recommendedName>
        <fullName evidence="4">Histidine utilization repressor</fullName>
    </recommendedName>
</protein>
<dbReference type="InterPro" id="IPR010248">
    <property type="entry name" value="His_ut_repres"/>
</dbReference>
<dbReference type="Gene3D" id="1.10.10.10">
    <property type="entry name" value="Winged helix-like DNA-binding domain superfamily/Winged helix DNA-binding domain"/>
    <property type="match status" value="1"/>
</dbReference>
<dbReference type="Pfam" id="PF00392">
    <property type="entry name" value="GntR"/>
    <property type="match status" value="1"/>
</dbReference>
<evidence type="ECO:0000256" key="1">
    <source>
        <dbReference type="ARBA" id="ARBA00023015"/>
    </source>
</evidence>
<keyword evidence="1" id="KW-0805">Transcription regulation</keyword>
<dbReference type="InterPro" id="IPR036388">
    <property type="entry name" value="WH-like_DNA-bd_sf"/>
</dbReference>
<dbReference type="PANTHER" id="PTHR44846:SF16">
    <property type="entry name" value="TRANSCRIPTIONAL REGULATOR PHNF-RELATED"/>
    <property type="match status" value="1"/>
</dbReference>
<dbReference type="SUPFAM" id="SSF46785">
    <property type="entry name" value="Winged helix' DNA-binding domain"/>
    <property type="match status" value="1"/>
</dbReference>
<evidence type="ECO:0000313" key="6">
    <source>
        <dbReference type="EMBL" id="EEQ07826.1"/>
    </source>
</evidence>